<dbReference type="EC" id="2.7.13.3" evidence="2"/>
<feature type="transmembrane region" description="Helical" evidence="3">
    <location>
        <begin position="38"/>
        <end position="58"/>
    </location>
</feature>
<keyword evidence="7" id="KW-1185">Reference proteome</keyword>
<dbReference type="SUPFAM" id="SSF55874">
    <property type="entry name" value="ATPase domain of HSP90 chaperone/DNA topoisomerase II/histidine kinase"/>
    <property type="match status" value="1"/>
</dbReference>
<dbReference type="Gene3D" id="3.30.450.20">
    <property type="entry name" value="PAS domain"/>
    <property type="match status" value="1"/>
</dbReference>
<reference evidence="5 8" key="1">
    <citation type="submission" date="2022-07" db="EMBL/GenBank/DDBJ databases">
        <authorList>
            <person name="Criscuolo A."/>
        </authorList>
    </citation>
    <scope>NUCLEOTIDE SEQUENCE</scope>
    <source>
        <strain evidence="8">CIP 111951</strain>
        <strain evidence="5">CIP111854</strain>
        <strain evidence="6">CIP111951</strain>
    </source>
</reference>
<proteinExistence type="predicted"/>
<evidence type="ECO:0000259" key="4">
    <source>
        <dbReference type="PROSITE" id="PS50109"/>
    </source>
</evidence>
<dbReference type="InterPro" id="IPR003594">
    <property type="entry name" value="HATPase_dom"/>
</dbReference>
<dbReference type="EMBL" id="CAMAPD010000017">
    <property type="protein sequence ID" value="CAH9064601.1"/>
    <property type="molecule type" value="Genomic_DNA"/>
</dbReference>
<accession>A0A9W4VU74</accession>
<comment type="caution">
    <text evidence="5">The sequence shown here is derived from an EMBL/GenBank/DDBJ whole genome shotgun (WGS) entry which is preliminary data.</text>
</comment>
<dbReference type="AlphaFoldDB" id="A0A9W4VU74"/>
<dbReference type="Proteomes" id="UP001152485">
    <property type="component" value="Unassembled WGS sequence"/>
</dbReference>
<evidence type="ECO:0000256" key="3">
    <source>
        <dbReference type="SAM" id="Phobius"/>
    </source>
</evidence>
<evidence type="ECO:0000256" key="2">
    <source>
        <dbReference type="ARBA" id="ARBA00012438"/>
    </source>
</evidence>
<dbReference type="SMART" id="SM00387">
    <property type="entry name" value="HATPase_c"/>
    <property type="match status" value="1"/>
</dbReference>
<dbReference type="PANTHER" id="PTHR43065">
    <property type="entry name" value="SENSOR HISTIDINE KINASE"/>
    <property type="match status" value="1"/>
</dbReference>
<dbReference type="PRINTS" id="PR00344">
    <property type="entry name" value="BCTRLSENSOR"/>
</dbReference>
<keyword evidence="5" id="KW-0808">Transferase</keyword>
<keyword evidence="3" id="KW-0812">Transmembrane</keyword>
<gene>
    <name evidence="5" type="primary">sasA_12</name>
    <name evidence="6" type="synonym">sasA_15</name>
    <name evidence="5" type="ORF">PSECIP111854_03302</name>
    <name evidence="6" type="ORF">PSECIP111951_03171</name>
</gene>
<dbReference type="PROSITE" id="PS50109">
    <property type="entry name" value="HIS_KIN"/>
    <property type="match status" value="1"/>
</dbReference>
<dbReference type="SUPFAM" id="SSF47384">
    <property type="entry name" value="Homodimeric domain of signal transducing histidine kinase"/>
    <property type="match status" value="1"/>
</dbReference>
<name>A0A9W4VU74_9GAMM</name>
<dbReference type="InterPro" id="IPR036890">
    <property type="entry name" value="HATPase_C_sf"/>
</dbReference>
<sequence>MPKHTPYETQLSMIYLATAIPLLLLLIITMLYTDISVWLIALCALLGTIMIIWSGVHIRQKVVYQLRTQTNLIEALAQGDYSLRARAGQYEHELAPLFSAINRLAQRLSAQRWQSVESQQLVQTVLEHIDVAILAIDEQQHVQLYNPAAQKLFSLDSNNSFIKLPKELVPVNALSEGQNKVIELPMGLQSKRFNLHVEHYLSEGKTYKLVFVTDVHSLLRHEERNAWQRLIKVMSHEINNSLSPIASISQTLIKIINKQSDIALKSNITDNLEFIGKRASDLGQFIESYNQLARLPEPNCKPCSLQKLLSNCQQPFNNCEFNIILKSDVILHIDAVQIEQLLINLFKNAQDAAQQSERKCKIDIEWEFVGQQIRIRVCDNGAGIGNSDNLFVPFYSTKQHGSGIGLVLCQQIAEAHNGRLSLHNRPQQTGCCALLALPYNVE</sequence>
<dbReference type="PANTHER" id="PTHR43065:SF51">
    <property type="entry name" value="HISTIDINE KINASE"/>
    <property type="match status" value="1"/>
</dbReference>
<protein>
    <recommendedName>
        <fullName evidence="2">histidine kinase</fullName>
        <ecNumber evidence="2">2.7.13.3</ecNumber>
    </recommendedName>
</protein>
<dbReference type="RefSeq" id="WP_261594466.1">
    <property type="nucleotide sequence ID" value="NZ_CAMAPC010000016.1"/>
</dbReference>
<dbReference type="InterPro" id="IPR036097">
    <property type="entry name" value="HisK_dim/P_sf"/>
</dbReference>
<evidence type="ECO:0000256" key="1">
    <source>
        <dbReference type="ARBA" id="ARBA00000085"/>
    </source>
</evidence>
<evidence type="ECO:0000313" key="7">
    <source>
        <dbReference type="Proteomes" id="UP001152467"/>
    </source>
</evidence>
<keyword evidence="3" id="KW-1133">Transmembrane helix</keyword>
<dbReference type="Gene3D" id="3.30.565.10">
    <property type="entry name" value="Histidine kinase-like ATPase, C-terminal domain"/>
    <property type="match status" value="1"/>
</dbReference>
<dbReference type="Proteomes" id="UP001152467">
    <property type="component" value="Unassembled WGS sequence"/>
</dbReference>
<dbReference type="Pfam" id="PF02518">
    <property type="entry name" value="HATPase_c"/>
    <property type="match status" value="1"/>
</dbReference>
<evidence type="ECO:0000313" key="8">
    <source>
        <dbReference type="Proteomes" id="UP001152485"/>
    </source>
</evidence>
<dbReference type="Gene3D" id="1.10.287.130">
    <property type="match status" value="1"/>
</dbReference>
<dbReference type="EMBL" id="CAMAPC010000016">
    <property type="protein sequence ID" value="CAH9063830.1"/>
    <property type="molecule type" value="Genomic_DNA"/>
</dbReference>
<dbReference type="Gene3D" id="6.10.340.10">
    <property type="match status" value="1"/>
</dbReference>
<evidence type="ECO:0000313" key="5">
    <source>
        <dbReference type="EMBL" id="CAH9063830.1"/>
    </source>
</evidence>
<dbReference type="InterPro" id="IPR004358">
    <property type="entry name" value="Sig_transdc_His_kin-like_C"/>
</dbReference>
<comment type="catalytic activity">
    <reaction evidence="1">
        <text>ATP + protein L-histidine = ADP + protein N-phospho-L-histidine.</text>
        <dbReference type="EC" id="2.7.13.3"/>
    </reaction>
</comment>
<feature type="transmembrane region" description="Helical" evidence="3">
    <location>
        <begin position="12"/>
        <end position="32"/>
    </location>
</feature>
<organism evidence="5 7">
    <name type="scientific">Pseudoalteromonas holothuriae</name>
    <dbReference type="NCBI Taxonomy" id="2963714"/>
    <lineage>
        <taxon>Bacteria</taxon>
        <taxon>Pseudomonadati</taxon>
        <taxon>Pseudomonadota</taxon>
        <taxon>Gammaproteobacteria</taxon>
        <taxon>Alteromonadales</taxon>
        <taxon>Pseudoalteromonadaceae</taxon>
        <taxon>Pseudoalteromonas</taxon>
    </lineage>
</organism>
<dbReference type="GO" id="GO:0000155">
    <property type="term" value="F:phosphorelay sensor kinase activity"/>
    <property type="evidence" value="ECO:0007669"/>
    <property type="project" value="InterPro"/>
</dbReference>
<keyword evidence="3" id="KW-0472">Membrane</keyword>
<evidence type="ECO:0000313" key="6">
    <source>
        <dbReference type="EMBL" id="CAH9064601.1"/>
    </source>
</evidence>
<dbReference type="InterPro" id="IPR005467">
    <property type="entry name" value="His_kinase_dom"/>
</dbReference>
<feature type="domain" description="Histidine kinase" evidence="4">
    <location>
        <begin position="233"/>
        <end position="441"/>
    </location>
</feature>